<reference evidence="2" key="1">
    <citation type="journal article" date="2020" name="Nature">
        <title>Giant virus diversity and host interactions through global metagenomics.</title>
        <authorList>
            <person name="Schulz F."/>
            <person name="Roux S."/>
            <person name="Paez-Espino D."/>
            <person name="Jungbluth S."/>
            <person name="Walsh D.A."/>
            <person name="Denef V.J."/>
            <person name="McMahon K.D."/>
            <person name="Konstantinidis K.T."/>
            <person name="Eloe-Fadrosh E.A."/>
            <person name="Kyrpides N.C."/>
            <person name="Woyke T."/>
        </authorList>
    </citation>
    <scope>NUCLEOTIDE SEQUENCE</scope>
    <source>
        <strain evidence="2">GVMAG-M-3300018416-26</strain>
    </source>
</reference>
<evidence type="ECO:0000256" key="1">
    <source>
        <dbReference type="SAM" id="MobiDB-lite"/>
    </source>
</evidence>
<name>A0A6C0BRN7_9ZZZZ</name>
<feature type="compositionally biased region" description="Basic and acidic residues" evidence="1">
    <location>
        <begin position="274"/>
        <end position="286"/>
    </location>
</feature>
<dbReference type="EMBL" id="MN739215">
    <property type="protein sequence ID" value="QHS94048.1"/>
    <property type="molecule type" value="Genomic_DNA"/>
</dbReference>
<proteinExistence type="predicted"/>
<accession>A0A6C0BRN7</accession>
<protein>
    <submittedName>
        <fullName evidence="2">Uncharacterized protein</fullName>
    </submittedName>
</protein>
<sequence length="319" mass="36899">MNYFIANSLCDVNIKNLLIGNTYNTPTREFTNIYIRDENRSKDLLLSTKNLCTPWNKTYTNDELSFNIEFCNHENNFIDELSVLCNKIFKRFCKNKYVGLKIERGNDHFKVYPNESKVLRFFNVKTSDISVYDEDGSVLHISNISKSDMVQCLLHMKAFWYKDNKVGVELCIVQILRISPYRKLNDQNMLISQVKSSVNNEDHEIIKEYTRMIQIGIPLLTVQHIMENNHTISEVQKEMIKKKLGWVSSIPISCMEYHQHPNQCIPKPPQPPPKKQEDDKKSDCKKVISGGGGGGLGRITINDLQNALTKMKRISDKKT</sequence>
<dbReference type="AlphaFoldDB" id="A0A6C0BRN7"/>
<evidence type="ECO:0000313" key="2">
    <source>
        <dbReference type="EMBL" id="QHS94048.1"/>
    </source>
</evidence>
<organism evidence="2">
    <name type="scientific">viral metagenome</name>
    <dbReference type="NCBI Taxonomy" id="1070528"/>
    <lineage>
        <taxon>unclassified sequences</taxon>
        <taxon>metagenomes</taxon>
        <taxon>organismal metagenomes</taxon>
    </lineage>
</organism>
<feature type="region of interest" description="Disordered" evidence="1">
    <location>
        <begin position="261"/>
        <end position="297"/>
    </location>
</feature>